<proteinExistence type="predicted"/>
<keyword evidence="3" id="KW-1185">Reference proteome</keyword>
<protein>
    <submittedName>
        <fullName evidence="2">Endonuclease</fullName>
    </submittedName>
</protein>
<evidence type="ECO:0000313" key="2">
    <source>
        <dbReference type="EMBL" id="PRD51371.1"/>
    </source>
</evidence>
<name>A0A2S9JEN9_9SPHI</name>
<organism evidence="2 3">
    <name type="scientific">Sphingobacterium gobiense</name>
    <dbReference type="NCBI Taxonomy" id="1382456"/>
    <lineage>
        <taxon>Bacteria</taxon>
        <taxon>Pseudomonadati</taxon>
        <taxon>Bacteroidota</taxon>
        <taxon>Sphingobacteriia</taxon>
        <taxon>Sphingobacteriales</taxon>
        <taxon>Sphingobacteriaceae</taxon>
        <taxon>Sphingobacterium</taxon>
    </lineage>
</organism>
<feature type="domain" description="Endonuclease/exonuclease/phosphatase" evidence="1">
    <location>
        <begin position="25"/>
        <end position="243"/>
    </location>
</feature>
<dbReference type="GO" id="GO:0016020">
    <property type="term" value="C:membrane"/>
    <property type="evidence" value="ECO:0007669"/>
    <property type="project" value="GOC"/>
</dbReference>
<dbReference type="GO" id="GO:0006506">
    <property type="term" value="P:GPI anchor biosynthetic process"/>
    <property type="evidence" value="ECO:0007669"/>
    <property type="project" value="TreeGrafter"/>
</dbReference>
<reference evidence="2 3" key="1">
    <citation type="submission" date="2018-02" db="EMBL/GenBank/DDBJ databases">
        <title>The draft genome of Sphingobacterium gobiense H7.</title>
        <authorList>
            <person name="Li L."/>
            <person name="Liu L."/>
            <person name="Zhang X."/>
            <person name="Wang T."/>
            <person name="Liang L."/>
        </authorList>
    </citation>
    <scope>NUCLEOTIDE SEQUENCE [LARGE SCALE GENOMIC DNA]</scope>
    <source>
        <strain evidence="2 3">ACCC 05757</strain>
    </source>
</reference>
<evidence type="ECO:0000259" key="1">
    <source>
        <dbReference type="Pfam" id="PF03372"/>
    </source>
</evidence>
<accession>A0A2S9JEN9</accession>
<dbReference type="InterPro" id="IPR051916">
    <property type="entry name" value="GPI-anchor_lipid_remodeler"/>
</dbReference>
<keyword evidence="2" id="KW-0255">Endonuclease</keyword>
<dbReference type="SUPFAM" id="SSF56219">
    <property type="entry name" value="DNase I-like"/>
    <property type="match status" value="1"/>
</dbReference>
<dbReference type="GO" id="GO:0004519">
    <property type="term" value="F:endonuclease activity"/>
    <property type="evidence" value="ECO:0007669"/>
    <property type="project" value="UniProtKB-KW"/>
</dbReference>
<keyword evidence="2" id="KW-0378">Hydrolase</keyword>
<evidence type="ECO:0000313" key="3">
    <source>
        <dbReference type="Proteomes" id="UP000238642"/>
    </source>
</evidence>
<dbReference type="PANTHER" id="PTHR14859:SF15">
    <property type="entry name" value="ENDONUCLEASE_EXONUCLEASE_PHOSPHATASE DOMAIN-CONTAINING PROTEIN"/>
    <property type="match status" value="1"/>
</dbReference>
<dbReference type="PANTHER" id="PTHR14859">
    <property type="entry name" value="CALCOFLUOR WHITE HYPERSENSITIVE PROTEIN PRECURSOR"/>
    <property type="match status" value="1"/>
</dbReference>
<keyword evidence="2" id="KW-0540">Nuclease</keyword>
<dbReference type="Gene3D" id="3.60.10.10">
    <property type="entry name" value="Endonuclease/exonuclease/phosphatase"/>
    <property type="match status" value="1"/>
</dbReference>
<dbReference type="EMBL" id="PVBS01000005">
    <property type="protein sequence ID" value="PRD51371.1"/>
    <property type="molecule type" value="Genomic_DNA"/>
</dbReference>
<dbReference type="InterPro" id="IPR036691">
    <property type="entry name" value="Endo/exonu/phosph_ase_sf"/>
</dbReference>
<dbReference type="InterPro" id="IPR005135">
    <property type="entry name" value="Endo/exonuclease/phosphatase"/>
</dbReference>
<sequence length="255" mass="28634">MKTFVSTIIFCVCFALLHAQSVRILSYNIHHGNPPGDPNKIDLPHIAEVIKTANADLVGIQEVDVRLSRSQMVDQAKELADLTGMHYFFSKGIDLEDGEYGTLILTKHKIVGNKRYDLPMVEKSENRSLAIVDVELSNGKVLSFANTHLDLKAKNKVAQANYIKELGARIETPLILVGDFNAKPNDETIKILEEQFIRNKSTNGPTHPNIGAKNEIDYIMVSKQTKFSWKTYKIIPETYASDHLPVFAEIEITLQ</sequence>
<dbReference type="AlphaFoldDB" id="A0A2S9JEN9"/>
<comment type="caution">
    <text evidence="2">The sequence shown here is derived from an EMBL/GenBank/DDBJ whole genome shotgun (WGS) entry which is preliminary data.</text>
</comment>
<dbReference type="RefSeq" id="WP_105727663.1">
    <property type="nucleotide sequence ID" value="NZ_PVBS01000005.1"/>
</dbReference>
<gene>
    <name evidence="2" type="ORF">C5749_18345</name>
</gene>
<dbReference type="Pfam" id="PF03372">
    <property type="entry name" value="Exo_endo_phos"/>
    <property type="match status" value="1"/>
</dbReference>
<dbReference type="OrthoDB" id="5447300at2"/>
<dbReference type="Proteomes" id="UP000238642">
    <property type="component" value="Unassembled WGS sequence"/>
</dbReference>